<gene>
    <name evidence="7" type="ORF">IZO911_LOCUS25842</name>
    <name evidence="8" type="ORF">KXQ929_LOCUS10277</name>
</gene>
<reference evidence="7" key="1">
    <citation type="submission" date="2021-02" db="EMBL/GenBank/DDBJ databases">
        <authorList>
            <person name="Nowell W R."/>
        </authorList>
    </citation>
    <scope>NUCLEOTIDE SEQUENCE</scope>
</reference>
<dbReference type="GO" id="GO:0009253">
    <property type="term" value="P:peptidoglycan catabolic process"/>
    <property type="evidence" value="ECO:0007669"/>
    <property type="project" value="InterPro"/>
</dbReference>
<evidence type="ECO:0000256" key="4">
    <source>
        <dbReference type="SAM" id="SignalP"/>
    </source>
</evidence>
<evidence type="ECO:0000259" key="6">
    <source>
        <dbReference type="SMART" id="SM00701"/>
    </source>
</evidence>
<dbReference type="EMBL" id="CAJNOE010000329">
    <property type="protein sequence ID" value="CAF1152320.1"/>
    <property type="molecule type" value="Genomic_DNA"/>
</dbReference>
<dbReference type="PANTHER" id="PTHR11022:SF41">
    <property type="entry name" value="PEPTIDOGLYCAN-RECOGNITION PROTEIN LC-RELATED"/>
    <property type="match status" value="1"/>
</dbReference>
<dbReference type="CDD" id="cd06583">
    <property type="entry name" value="PGRP"/>
    <property type="match status" value="1"/>
</dbReference>
<dbReference type="GO" id="GO:0002376">
    <property type="term" value="P:immune system process"/>
    <property type="evidence" value="ECO:0007669"/>
    <property type="project" value="UniProtKB-KW"/>
</dbReference>
<evidence type="ECO:0000256" key="2">
    <source>
        <dbReference type="ARBA" id="ARBA00022859"/>
    </source>
</evidence>
<dbReference type="InterPro" id="IPR015510">
    <property type="entry name" value="PGRP"/>
</dbReference>
<evidence type="ECO:0000256" key="3">
    <source>
        <dbReference type="SAM" id="Phobius"/>
    </source>
</evidence>
<dbReference type="SMART" id="SM00644">
    <property type="entry name" value="Ami_2"/>
    <property type="match status" value="1"/>
</dbReference>
<comment type="caution">
    <text evidence="7">The sequence shown here is derived from an EMBL/GenBank/DDBJ whole genome shotgun (WGS) entry which is preliminary data.</text>
</comment>
<keyword evidence="3" id="KW-0472">Membrane</keyword>
<evidence type="ECO:0000313" key="9">
    <source>
        <dbReference type="Proteomes" id="UP000663860"/>
    </source>
</evidence>
<feature type="signal peptide" evidence="4">
    <location>
        <begin position="1"/>
        <end position="19"/>
    </location>
</feature>
<dbReference type="Proteomes" id="UP000663860">
    <property type="component" value="Unassembled WGS sequence"/>
</dbReference>
<name>A0A814SSN4_9BILA</name>
<dbReference type="FunFam" id="3.40.80.10:FF:000001">
    <property type="entry name" value="Peptidoglycan recognition protein 1"/>
    <property type="match status" value="1"/>
</dbReference>
<dbReference type="Proteomes" id="UP000663868">
    <property type="component" value="Unassembled WGS sequence"/>
</dbReference>
<dbReference type="InterPro" id="IPR036505">
    <property type="entry name" value="Amidase/PGRP_sf"/>
</dbReference>
<protein>
    <submittedName>
        <fullName evidence="7">Uncharacterized protein</fullName>
    </submittedName>
</protein>
<dbReference type="InterPro" id="IPR006619">
    <property type="entry name" value="PGRP_domain_met/bac"/>
</dbReference>
<dbReference type="GO" id="GO:0008270">
    <property type="term" value="F:zinc ion binding"/>
    <property type="evidence" value="ECO:0007669"/>
    <property type="project" value="InterPro"/>
</dbReference>
<comment type="similarity">
    <text evidence="1">Belongs to the N-acetylmuramoyl-L-alanine amidase 2 family.</text>
</comment>
<organism evidence="7 9">
    <name type="scientific">Adineta steineri</name>
    <dbReference type="NCBI Taxonomy" id="433720"/>
    <lineage>
        <taxon>Eukaryota</taxon>
        <taxon>Metazoa</taxon>
        <taxon>Spiralia</taxon>
        <taxon>Gnathifera</taxon>
        <taxon>Rotifera</taxon>
        <taxon>Eurotatoria</taxon>
        <taxon>Bdelloidea</taxon>
        <taxon>Adinetida</taxon>
        <taxon>Adinetidae</taxon>
        <taxon>Adineta</taxon>
    </lineage>
</organism>
<feature type="domain" description="Peptidoglycan recognition protein family" evidence="6">
    <location>
        <begin position="26"/>
        <end position="170"/>
    </location>
</feature>
<keyword evidence="4" id="KW-0732">Signal</keyword>
<keyword evidence="3" id="KW-0812">Transmembrane</keyword>
<proteinExistence type="inferred from homology"/>
<evidence type="ECO:0000256" key="1">
    <source>
        <dbReference type="ARBA" id="ARBA00007553"/>
    </source>
</evidence>
<dbReference type="Pfam" id="PF01510">
    <property type="entry name" value="Amidase_2"/>
    <property type="match status" value="1"/>
</dbReference>
<keyword evidence="3" id="KW-1133">Transmembrane helix</keyword>
<dbReference type="SMART" id="SM00701">
    <property type="entry name" value="PGRP"/>
    <property type="match status" value="1"/>
</dbReference>
<dbReference type="InterPro" id="IPR002502">
    <property type="entry name" value="Amidase_domain"/>
</dbReference>
<evidence type="ECO:0000313" key="7">
    <source>
        <dbReference type="EMBL" id="CAF1152320.1"/>
    </source>
</evidence>
<dbReference type="AlphaFoldDB" id="A0A814SSN4"/>
<evidence type="ECO:0000259" key="5">
    <source>
        <dbReference type="SMART" id="SM00644"/>
    </source>
</evidence>
<keyword evidence="2" id="KW-0391">Immunity</keyword>
<feature type="domain" description="N-acetylmuramoyl-L-alanine amidase" evidence="5">
    <location>
        <begin position="40"/>
        <end position="179"/>
    </location>
</feature>
<dbReference type="EMBL" id="CAJOBB010000484">
    <property type="protein sequence ID" value="CAF3689904.1"/>
    <property type="molecule type" value="Genomic_DNA"/>
</dbReference>
<feature type="transmembrane region" description="Helical" evidence="3">
    <location>
        <begin position="231"/>
        <end position="250"/>
    </location>
</feature>
<dbReference type="PANTHER" id="PTHR11022">
    <property type="entry name" value="PEPTIDOGLYCAN RECOGNITION PROTEIN"/>
    <property type="match status" value="1"/>
</dbReference>
<evidence type="ECO:0000313" key="8">
    <source>
        <dbReference type="EMBL" id="CAF3689904.1"/>
    </source>
</evidence>
<accession>A0A814SSN4</accession>
<dbReference type="Gene3D" id="3.40.80.10">
    <property type="entry name" value="Peptidoglycan recognition protein-like"/>
    <property type="match status" value="1"/>
</dbReference>
<feature type="chain" id="PRO_5036225915" evidence="4">
    <location>
        <begin position="20"/>
        <end position="251"/>
    </location>
</feature>
<dbReference type="GO" id="GO:0008745">
    <property type="term" value="F:N-acetylmuramoyl-L-alanine amidase activity"/>
    <property type="evidence" value="ECO:0007669"/>
    <property type="project" value="InterPro"/>
</dbReference>
<sequence length="251" mass="28521">MSMIRILLFCVLFQTVVNAKSACEQVSFVDRAGWGARDPTSITNLTTKPFSFYVIHHTYQPPNCYDDTSCIERVQLIQNMHQINNTWADVGYHFLVGENGKVYEGRGWDRQGAHAPGWNNDAYGICIIGDFQVASPNQKALDAVKLWIDCGVEQGHVKKDYYIITHRQSQRPGYTVCPGNGTVDAIKTWPRYCSYQNSGMNLTQNETQLSIGSNFCRKQLGSSALANMNYFFSYSISIFFLFFLHVQCFIQ</sequence>
<dbReference type="SUPFAM" id="SSF55846">
    <property type="entry name" value="N-acetylmuramoyl-L-alanine amidase-like"/>
    <property type="match status" value="1"/>
</dbReference>